<organism evidence="3 4">
    <name type="scientific">Candidatus Nanosyncoccus alces</name>
    <dbReference type="NCBI Taxonomy" id="2171997"/>
    <lineage>
        <taxon>Bacteria</taxon>
        <taxon>Candidatus Saccharimonadota</taxon>
        <taxon>Candidatus Nanosyncoccalia</taxon>
        <taxon>Candidatus Nanosyncoccales</taxon>
        <taxon>Candidatus Nanosyncoccaceae</taxon>
        <taxon>Candidatus Nanosyncoccus</taxon>
    </lineage>
</organism>
<evidence type="ECO:0000313" key="4">
    <source>
        <dbReference type="Proteomes" id="UP001191019"/>
    </source>
</evidence>
<evidence type="ECO:0000256" key="1">
    <source>
        <dbReference type="SAM" id="Phobius"/>
    </source>
</evidence>
<dbReference type="PROSITE" id="PS00639">
    <property type="entry name" value="THIOL_PROTEASE_HIS"/>
    <property type="match status" value="1"/>
</dbReference>
<comment type="caution">
    <text evidence="3">The sequence shown here is derived from an EMBL/GenBank/DDBJ whole genome shotgun (WGS) entry which is preliminary data.</text>
</comment>
<evidence type="ECO:0000313" key="3">
    <source>
        <dbReference type="EMBL" id="RYC74876.1"/>
    </source>
</evidence>
<dbReference type="InterPro" id="IPR038765">
    <property type="entry name" value="Papain-like_cys_pep_sf"/>
</dbReference>
<dbReference type="SMART" id="SM00645">
    <property type="entry name" value="Pept_C1"/>
    <property type="match status" value="1"/>
</dbReference>
<accession>A0ABY0FM12</accession>
<evidence type="ECO:0000259" key="2">
    <source>
        <dbReference type="SMART" id="SM00645"/>
    </source>
</evidence>
<proteinExistence type="predicted"/>
<dbReference type="SUPFAM" id="SSF54001">
    <property type="entry name" value="Cysteine proteinases"/>
    <property type="match status" value="1"/>
</dbReference>
<reference evidence="3 4" key="1">
    <citation type="journal article" date="2018" name="bioRxiv">
        <title>Evidence of independent acquisition and adaption of ultra-small bacteria to human hosts across the highly diverse yet reduced genomes of the phylum Saccharibacteria.</title>
        <authorList>
            <person name="McLean J.S."/>
            <person name="Bor B."/>
            <person name="To T.T."/>
            <person name="Liu Q."/>
            <person name="Kearns K.A."/>
            <person name="Solden L.M."/>
            <person name="Wrighton K.C."/>
            <person name="He X."/>
            <person name="Shi W."/>
        </authorList>
    </citation>
    <scope>NUCLEOTIDE SEQUENCE [LARGE SCALE GENOMIC DNA]</scope>
    <source>
        <strain evidence="3 4">TM7_G3_2_Rum_HOT_351B</strain>
    </source>
</reference>
<dbReference type="EMBL" id="PRLM01000003">
    <property type="protein sequence ID" value="RYC74876.1"/>
    <property type="molecule type" value="Genomic_DNA"/>
</dbReference>
<name>A0ABY0FM12_9BACT</name>
<feature type="domain" description="Peptidase C1A papain C-terminal" evidence="2">
    <location>
        <begin position="93"/>
        <end position="375"/>
    </location>
</feature>
<keyword evidence="1" id="KW-0472">Membrane</keyword>
<feature type="transmembrane region" description="Helical" evidence="1">
    <location>
        <begin position="590"/>
        <end position="613"/>
    </location>
</feature>
<dbReference type="InterPro" id="IPR000668">
    <property type="entry name" value="Peptidase_C1A_C"/>
</dbReference>
<dbReference type="Gene3D" id="3.90.70.10">
    <property type="entry name" value="Cysteine proteinases"/>
    <property type="match status" value="1"/>
</dbReference>
<protein>
    <recommendedName>
        <fullName evidence="2">Peptidase C1A papain C-terminal domain-containing protein</fullName>
    </recommendedName>
</protein>
<dbReference type="Proteomes" id="UP001191019">
    <property type="component" value="Unassembled WGS sequence"/>
</dbReference>
<keyword evidence="1" id="KW-1133">Transmembrane helix</keyword>
<keyword evidence="1" id="KW-0812">Transmembrane</keyword>
<reference evidence="3 4" key="2">
    <citation type="journal article" date="2020" name="Cell Rep.">
        <title>Acquisition and Adaptation of Ultra-small Parasitic Reduced Genome Bacteria to Mammalian Hosts.</title>
        <authorList>
            <person name="McLean J.S."/>
            <person name="Bor B."/>
            <person name="Kerns K.A."/>
            <person name="Liu Q."/>
            <person name="To T.T."/>
            <person name="Solden L."/>
            <person name="Hendrickson E.L."/>
            <person name="Wrighton K."/>
            <person name="Shi W."/>
            <person name="He X."/>
        </authorList>
    </citation>
    <scope>NUCLEOTIDE SEQUENCE [LARGE SCALE GENOMIC DNA]</scope>
    <source>
        <strain evidence="3 4">TM7_G3_2_Rum_HOT_351B</strain>
    </source>
</reference>
<keyword evidence="4" id="KW-1185">Reference proteome</keyword>
<gene>
    <name evidence="3" type="ORF">G3RUM_00425</name>
</gene>
<dbReference type="InterPro" id="IPR025660">
    <property type="entry name" value="Pept_his_AS"/>
</dbReference>
<sequence length="630" mass="68939">MKIEVNASQGAPEQLRVSGLTKIAMIAGVLGIGGLMFGNSVSAMSHSDAMVVNPVYQQYLQDVSVGRGANWKLIPNKYKYIGDYGGKGSDAALPASYNLVEDGYGTTLKNQGFDGDCWAFATTTAIESNLKKTQGITTEISPKQLDYLMAEGSPYYSFLHDNFGVSRSLGEGGNFAIASFAAGGKSTPILEKNFFAKMQTNDPELEDYSSWYAYQTNLVQNAMLNEIENSYFDFDNGFAGGSYTEPMNIESVMDEPDYTVAKYRHYMGDKDLVETIKEDVYKYGAVYVGTIAPGTEDCYDEDTKTIVDLGSNVCSEESGHAMAIVGWDDNHTYTDPSDGSTKTGAFLLQNSWGRSDIFDGSNEEFLDIDDILFLAAFDAESEFSEDEEEEVRGMLENYDADEYVWFGYDFDDSESGWVDFASIQETKKNNYDKVYDSINQAEGLGTEGKSTESVYTFSTDGATEYVDAISVATHLAAYSADVEYVVYVDPTGTGNSYKEEGSVIIPMGEMGQETVELKSPVEVTGTFKVKVEGKAFGEVQEFDNEDLAYRTVTVYVTGDDIVVPNTAGVDEVVLDATAPNTGLFTGENSFARFGGVVAIASMIAASLFGWVAYKNRKSLFHRVGFKKKGF</sequence>
<dbReference type="RefSeq" id="WP_129734926.1">
    <property type="nucleotide sequence ID" value="NZ_PRLM01000003.1"/>
</dbReference>